<protein>
    <submittedName>
        <fullName evidence="1">Uncharacterized protein</fullName>
    </submittedName>
</protein>
<dbReference type="Proteomes" id="UP000308600">
    <property type="component" value="Unassembled WGS sequence"/>
</dbReference>
<accession>A0ACD3A753</accession>
<dbReference type="EMBL" id="ML208653">
    <property type="protein sequence ID" value="TFK61515.1"/>
    <property type="molecule type" value="Genomic_DNA"/>
</dbReference>
<keyword evidence="2" id="KW-1185">Reference proteome</keyword>
<organism evidence="1 2">
    <name type="scientific">Pluteus cervinus</name>
    <dbReference type="NCBI Taxonomy" id="181527"/>
    <lineage>
        <taxon>Eukaryota</taxon>
        <taxon>Fungi</taxon>
        <taxon>Dikarya</taxon>
        <taxon>Basidiomycota</taxon>
        <taxon>Agaricomycotina</taxon>
        <taxon>Agaricomycetes</taxon>
        <taxon>Agaricomycetidae</taxon>
        <taxon>Agaricales</taxon>
        <taxon>Pluteineae</taxon>
        <taxon>Pluteaceae</taxon>
        <taxon>Pluteus</taxon>
    </lineage>
</organism>
<sequence>MNAFELANDGLKCIPSLWFPDGNIIIQADATCYRLYQGILAQQSAYFGRILAPGEAEKLPVVDGCRLVRLEDGVQDVTPFLKALFDSSFFEAPGTPTTLTLISHVLRLSLKYEVPFLTRRCLSHFDSAYPTTLAGWRKRERIRTIPPVDNTPFAVLLLSLELPIPWILPAIYYCLCTHPLMKTLNGVTWEGQQLDLIWPQIKTCVAGRSKLIHTQFRYAVQFVSEGDVAEEEGRCETPHFCRGIRKHALDLIVDWETMGYFDLVDENSQMFKGLCAECRKGFLGFFARTTKEMWDKLPGLFGLPAWKELEEMRIRTISRS</sequence>
<reference evidence="1 2" key="1">
    <citation type="journal article" date="2019" name="Nat. Ecol. Evol.">
        <title>Megaphylogeny resolves global patterns of mushroom evolution.</title>
        <authorList>
            <person name="Varga T."/>
            <person name="Krizsan K."/>
            <person name="Foldi C."/>
            <person name="Dima B."/>
            <person name="Sanchez-Garcia M."/>
            <person name="Sanchez-Ramirez S."/>
            <person name="Szollosi G.J."/>
            <person name="Szarkandi J.G."/>
            <person name="Papp V."/>
            <person name="Albert L."/>
            <person name="Andreopoulos W."/>
            <person name="Angelini C."/>
            <person name="Antonin V."/>
            <person name="Barry K.W."/>
            <person name="Bougher N.L."/>
            <person name="Buchanan P."/>
            <person name="Buyck B."/>
            <person name="Bense V."/>
            <person name="Catcheside P."/>
            <person name="Chovatia M."/>
            <person name="Cooper J."/>
            <person name="Damon W."/>
            <person name="Desjardin D."/>
            <person name="Finy P."/>
            <person name="Geml J."/>
            <person name="Haridas S."/>
            <person name="Hughes K."/>
            <person name="Justo A."/>
            <person name="Karasinski D."/>
            <person name="Kautmanova I."/>
            <person name="Kiss B."/>
            <person name="Kocsube S."/>
            <person name="Kotiranta H."/>
            <person name="LaButti K.M."/>
            <person name="Lechner B.E."/>
            <person name="Liimatainen K."/>
            <person name="Lipzen A."/>
            <person name="Lukacs Z."/>
            <person name="Mihaltcheva S."/>
            <person name="Morgado L.N."/>
            <person name="Niskanen T."/>
            <person name="Noordeloos M.E."/>
            <person name="Ohm R.A."/>
            <person name="Ortiz-Santana B."/>
            <person name="Ovrebo C."/>
            <person name="Racz N."/>
            <person name="Riley R."/>
            <person name="Savchenko A."/>
            <person name="Shiryaev A."/>
            <person name="Soop K."/>
            <person name="Spirin V."/>
            <person name="Szebenyi C."/>
            <person name="Tomsovsky M."/>
            <person name="Tulloss R.E."/>
            <person name="Uehling J."/>
            <person name="Grigoriev I.V."/>
            <person name="Vagvolgyi C."/>
            <person name="Papp T."/>
            <person name="Martin F.M."/>
            <person name="Miettinen O."/>
            <person name="Hibbett D.S."/>
            <person name="Nagy L.G."/>
        </authorList>
    </citation>
    <scope>NUCLEOTIDE SEQUENCE [LARGE SCALE GENOMIC DNA]</scope>
    <source>
        <strain evidence="1 2">NL-1719</strain>
    </source>
</reference>
<proteinExistence type="predicted"/>
<evidence type="ECO:0000313" key="2">
    <source>
        <dbReference type="Proteomes" id="UP000308600"/>
    </source>
</evidence>
<evidence type="ECO:0000313" key="1">
    <source>
        <dbReference type="EMBL" id="TFK61515.1"/>
    </source>
</evidence>
<gene>
    <name evidence="1" type="ORF">BDN72DRAFT_849592</name>
</gene>
<name>A0ACD3A753_9AGAR</name>